<dbReference type="InterPro" id="IPR036736">
    <property type="entry name" value="ACP-like_sf"/>
</dbReference>
<name>A0A5C6C3E4_9BACT</name>
<organism evidence="3 4">
    <name type="scientific">Allorhodopirellula heiligendammensis</name>
    <dbReference type="NCBI Taxonomy" id="2714739"/>
    <lineage>
        <taxon>Bacteria</taxon>
        <taxon>Pseudomonadati</taxon>
        <taxon>Planctomycetota</taxon>
        <taxon>Planctomycetia</taxon>
        <taxon>Pirellulales</taxon>
        <taxon>Pirellulaceae</taxon>
        <taxon>Allorhodopirellula</taxon>
    </lineage>
</organism>
<dbReference type="EMBL" id="SJPU01000001">
    <property type="protein sequence ID" value="TWU18668.1"/>
    <property type="molecule type" value="Genomic_DNA"/>
</dbReference>
<dbReference type="Proteomes" id="UP000319908">
    <property type="component" value="Unassembled WGS sequence"/>
</dbReference>
<gene>
    <name evidence="3" type="ORF">Poly21_08320</name>
</gene>
<reference evidence="3 4" key="1">
    <citation type="journal article" date="2020" name="Antonie Van Leeuwenhoek">
        <title>Rhodopirellula heiligendammensis sp. nov., Rhodopirellula pilleata sp. nov., and Rhodopirellula solitaria sp. nov. isolated from natural or artificial marine surfaces in Northern Germany and California, USA, and emended description of the genus Rhodopirellula.</title>
        <authorList>
            <person name="Kallscheuer N."/>
            <person name="Wiegand S."/>
            <person name="Jogler M."/>
            <person name="Boedeker C."/>
            <person name="Peeters S.H."/>
            <person name="Rast P."/>
            <person name="Heuer A."/>
            <person name="Jetten M.S.M."/>
            <person name="Rohde M."/>
            <person name="Jogler C."/>
        </authorList>
    </citation>
    <scope>NUCLEOTIDE SEQUENCE [LARGE SCALE GENOMIC DNA]</scope>
    <source>
        <strain evidence="3 4">Poly21</strain>
    </source>
</reference>
<feature type="domain" description="Carrier" evidence="2">
    <location>
        <begin position="196"/>
        <end position="275"/>
    </location>
</feature>
<evidence type="ECO:0000313" key="3">
    <source>
        <dbReference type="EMBL" id="TWU18668.1"/>
    </source>
</evidence>
<feature type="domain" description="Carrier" evidence="2">
    <location>
        <begin position="328"/>
        <end position="407"/>
    </location>
</feature>
<protein>
    <submittedName>
        <fullName evidence="3">Acyl carrier protein</fullName>
    </submittedName>
</protein>
<dbReference type="OrthoDB" id="219272at2"/>
<feature type="compositionally biased region" description="Polar residues" evidence="1">
    <location>
        <begin position="280"/>
        <end position="292"/>
    </location>
</feature>
<dbReference type="Pfam" id="PF00550">
    <property type="entry name" value="PP-binding"/>
    <property type="match status" value="2"/>
</dbReference>
<dbReference type="InterPro" id="IPR009081">
    <property type="entry name" value="PP-bd_ACP"/>
</dbReference>
<dbReference type="SUPFAM" id="SSF47336">
    <property type="entry name" value="ACP-like"/>
    <property type="match status" value="2"/>
</dbReference>
<dbReference type="Gene3D" id="1.10.1200.10">
    <property type="entry name" value="ACP-like"/>
    <property type="match status" value="2"/>
</dbReference>
<keyword evidence="4" id="KW-1185">Reference proteome</keyword>
<comment type="caution">
    <text evidence="3">The sequence shown here is derived from an EMBL/GenBank/DDBJ whole genome shotgun (WGS) entry which is preliminary data.</text>
</comment>
<dbReference type="AlphaFoldDB" id="A0A5C6C3E4"/>
<proteinExistence type="predicted"/>
<feature type="region of interest" description="Disordered" evidence="1">
    <location>
        <begin position="280"/>
        <end position="328"/>
    </location>
</feature>
<feature type="compositionally biased region" description="Polar residues" evidence="1">
    <location>
        <begin position="78"/>
        <end position="108"/>
    </location>
</feature>
<feature type="compositionally biased region" description="Low complexity" evidence="1">
    <location>
        <begin position="62"/>
        <end position="77"/>
    </location>
</feature>
<feature type="region of interest" description="Disordered" evidence="1">
    <location>
        <begin position="1"/>
        <end position="111"/>
    </location>
</feature>
<dbReference type="PROSITE" id="PS50075">
    <property type="entry name" value="CARRIER"/>
    <property type="match status" value="2"/>
</dbReference>
<accession>A0A5C6C3E4</accession>
<evidence type="ECO:0000256" key="1">
    <source>
        <dbReference type="SAM" id="MobiDB-lite"/>
    </source>
</evidence>
<feature type="compositionally biased region" description="Low complexity" evidence="1">
    <location>
        <begin position="317"/>
        <end position="328"/>
    </location>
</feature>
<feature type="region of interest" description="Disordered" evidence="1">
    <location>
        <begin position="126"/>
        <end position="162"/>
    </location>
</feature>
<sequence length="407" mass="43477">MDSHSRVSNSQHHPAGTGVTSSNAATEKARPVLKTETLPGGIIHFDATETRRHRMRSEAMKTTPQTPTSVVPSTQQSATSSSYPHTAGQNTIASGQVTPSRSAASSGDATEPWWDRVMRDFDDANAPAACATPSAPPVTSEHSSMGSATDSASRTAPRAPEQEISQLVAAVPSTNGHHLPSTLQNREECAGDVSPLSETELKRFLINFVVEQTGYPEEIVEMDADLEADLGIDSIKKAQMFGEIGEHFGLQPDENVSLDDFLTLSSVLAYLVEARVSTDGANEQPALNTPSVDESPLLATEDPAPESYPIPAVSNGVPSVSASDDASPSRGELQSFLVNFVVEQTGYPEEIVEMDADLEADLGIDSIKKAQMFGEIGEYFSLPPDENMSLDDFPTLDDVLAYLQANL</sequence>
<feature type="compositionally biased region" description="Polar residues" evidence="1">
    <location>
        <begin position="1"/>
        <end position="25"/>
    </location>
</feature>
<evidence type="ECO:0000313" key="4">
    <source>
        <dbReference type="Proteomes" id="UP000319908"/>
    </source>
</evidence>
<evidence type="ECO:0000259" key="2">
    <source>
        <dbReference type="PROSITE" id="PS50075"/>
    </source>
</evidence>
<feature type="compositionally biased region" description="Polar residues" evidence="1">
    <location>
        <begin position="140"/>
        <end position="154"/>
    </location>
</feature>